<gene>
    <name evidence="1" type="ORF">GPA27_25815</name>
</gene>
<evidence type="ECO:0000313" key="1">
    <source>
        <dbReference type="EMBL" id="NMG00804.1"/>
    </source>
</evidence>
<proteinExistence type="predicted"/>
<dbReference type="EMBL" id="WTVS01000100">
    <property type="protein sequence ID" value="NMG00804.1"/>
    <property type="molecule type" value="Genomic_DNA"/>
</dbReference>
<dbReference type="RefSeq" id="WP_169143313.1">
    <property type="nucleotide sequence ID" value="NZ_WTVS01000100.1"/>
</dbReference>
<sequence>MEMAKNSYEYVLKLKKRRQKDYGSEASWSSLESDVREFVRAKTKTEKERWLTKRNVPQARAIAAETNLPAGDNGWTHYVGQRLDLSPPQGSPTREERKEMQAAGVRNSQFEEFLKKNAAPREAVQAVEHVLEEWIRGRTDLMQELLATELSVNRSPVSREVFSRVLRSFTFPDHGAVNEARHGILSSQRDFSGTLQVPDWKHMFRPITAEHRITVIRSQSSNQLRDEVVAAFQFVHAPNDLVLLTVERRKTRWVVKDLTNVIVH</sequence>
<name>A0ABX1NN56_9RHOO</name>
<evidence type="ECO:0000313" key="2">
    <source>
        <dbReference type="Proteomes" id="UP000634522"/>
    </source>
</evidence>
<keyword evidence="2" id="KW-1185">Reference proteome</keyword>
<comment type="caution">
    <text evidence="1">The sequence shown here is derived from an EMBL/GenBank/DDBJ whole genome shotgun (WGS) entry which is preliminary data.</text>
</comment>
<reference evidence="1 2" key="1">
    <citation type="submission" date="2019-12" db="EMBL/GenBank/DDBJ databases">
        <title>Comparative genomics gives insights into the taxonomy of the Azoarcus-Aromatoleum group and reveals separate origins of nif in the plant-associated Azoarcus and non-plant-associated Aromatoleum sub-groups.</title>
        <authorList>
            <person name="Lafos M."/>
            <person name="Maluk M."/>
            <person name="Batista M."/>
            <person name="Junghare M."/>
            <person name="Carmona M."/>
            <person name="Faoro H."/>
            <person name="Cruz L.M."/>
            <person name="Battistoni F."/>
            <person name="De Souza E."/>
            <person name="Pedrosa F."/>
            <person name="Chen W.-M."/>
            <person name="Poole P.S."/>
            <person name="Dixon R.A."/>
            <person name="James E.K."/>
        </authorList>
    </citation>
    <scope>NUCLEOTIDE SEQUENCE [LARGE SCALE GENOMIC DNA]</scope>
    <source>
        <strain evidence="1 2">T</strain>
    </source>
</reference>
<organism evidence="1 2">
    <name type="scientific">Aromatoleum toluolicum</name>
    <dbReference type="NCBI Taxonomy" id="90060"/>
    <lineage>
        <taxon>Bacteria</taxon>
        <taxon>Pseudomonadati</taxon>
        <taxon>Pseudomonadota</taxon>
        <taxon>Betaproteobacteria</taxon>
        <taxon>Rhodocyclales</taxon>
        <taxon>Rhodocyclaceae</taxon>
        <taxon>Aromatoleum</taxon>
    </lineage>
</organism>
<accession>A0ABX1NN56</accession>
<dbReference type="Proteomes" id="UP000634522">
    <property type="component" value="Unassembled WGS sequence"/>
</dbReference>
<protein>
    <submittedName>
        <fullName evidence="1">Uncharacterized protein</fullName>
    </submittedName>
</protein>